<dbReference type="InterPro" id="IPR003010">
    <property type="entry name" value="C-N_Hydrolase"/>
</dbReference>
<dbReference type="FunFam" id="3.60.110.10:FF:000004">
    <property type="entry name" value="Carbon-nitrogen hydrolase"/>
    <property type="match status" value="1"/>
</dbReference>
<dbReference type="OrthoDB" id="9811121at2"/>
<keyword evidence="2 7" id="KW-0378">Hydrolase</keyword>
<sequence>MAAHQRPLRVSLVQGATRWHDAPANRDYYGALVRPLRGQSDLVVLPETFLSGFTNETLGNAESMDGDGLRWLRALSADVGAVVTGSLVVREGERCVNRLVWMRPDGSHALYDKRHLFRMAGEHERYAGGSERIVVELHGWRICPLVCYDLRFPVWSRNRYDRAARRFEYDVLLYVANWPGVRRHPWRTLLLARAIENWCYCVGVNRVGVDGNELHYAGDSVVADFLGQPLVELGAQEQVVTVTLDPAALAAHRERFPAWMDADDFTIVT</sequence>
<dbReference type="NCBIfam" id="NF007757">
    <property type="entry name" value="PRK10438.1"/>
    <property type="match status" value="1"/>
</dbReference>
<evidence type="ECO:0000256" key="4">
    <source>
        <dbReference type="ARBA" id="ARBA00052904"/>
    </source>
</evidence>
<reference evidence="7 8" key="1">
    <citation type="journal article" date="2015" name="Stand. Genomic Sci.">
        <title>Genomic Encyclopedia of Bacterial and Archaeal Type Strains, Phase III: the genomes of soil and plant-associated and newly described type strains.</title>
        <authorList>
            <person name="Whitman W.B."/>
            <person name="Woyke T."/>
            <person name="Klenk H.P."/>
            <person name="Zhou Y."/>
            <person name="Lilburn T.G."/>
            <person name="Beck B.J."/>
            <person name="De Vos P."/>
            <person name="Vandamme P."/>
            <person name="Eisen J.A."/>
            <person name="Garrity G."/>
            <person name="Hugenholtz P."/>
            <person name="Kyrpides N.C."/>
        </authorList>
    </citation>
    <scope>NUCLEOTIDE SEQUENCE [LARGE SCALE GENOMIC DNA]</scope>
    <source>
        <strain evidence="7 8">A3</strain>
    </source>
</reference>
<dbReference type="InterPro" id="IPR036526">
    <property type="entry name" value="C-N_Hydrolase_sf"/>
</dbReference>
<protein>
    <recommendedName>
        <fullName evidence="5">Omega-amidase YafV</fullName>
        <ecNumber evidence="3">3.5.1.3</ecNumber>
    </recommendedName>
</protein>
<dbReference type="AlphaFoldDB" id="A0A4V2S2U8"/>
<proteinExistence type="inferred from homology"/>
<comment type="similarity">
    <text evidence="1">Belongs to the carbon-nitrogen hydrolase superfamily. NIT1/NIT2 family.</text>
</comment>
<dbReference type="CDD" id="cd07575">
    <property type="entry name" value="Xc-1258_like"/>
    <property type="match status" value="1"/>
</dbReference>
<dbReference type="InterPro" id="IPR052737">
    <property type="entry name" value="Omega-amidase_YafV"/>
</dbReference>
<feature type="domain" description="CN hydrolase" evidence="6">
    <location>
        <begin position="8"/>
        <end position="246"/>
    </location>
</feature>
<dbReference type="RefSeq" id="WP_131994325.1">
    <property type="nucleotide sequence ID" value="NZ_JACGXM010000005.1"/>
</dbReference>
<comment type="caution">
    <text evidence="7">The sequence shown here is derived from an EMBL/GenBank/DDBJ whole genome shotgun (WGS) entry which is preliminary data.</text>
</comment>
<dbReference type="PROSITE" id="PS50263">
    <property type="entry name" value="CN_HYDROLASE"/>
    <property type="match status" value="1"/>
</dbReference>
<evidence type="ECO:0000256" key="3">
    <source>
        <dbReference type="ARBA" id="ARBA00039118"/>
    </source>
</evidence>
<dbReference type="Proteomes" id="UP000294862">
    <property type="component" value="Unassembled WGS sequence"/>
</dbReference>
<evidence type="ECO:0000313" key="7">
    <source>
        <dbReference type="EMBL" id="TCO41760.1"/>
    </source>
</evidence>
<evidence type="ECO:0000256" key="2">
    <source>
        <dbReference type="ARBA" id="ARBA00022801"/>
    </source>
</evidence>
<dbReference type="EC" id="3.5.1.3" evidence="3"/>
<comment type="catalytic activity">
    <reaction evidence="4">
        <text>a monoamide of a dicarboxylate + H2O = a dicarboxylate + NH4(+)</text>
        <dbReference type="Rhea" id="RHEA:11716"/>
        <dbReference type="ChEBI" id="CHEBI:15377"/>
        <dbReference type="ChEBI" id="CHEBI:28938"/>
        <dbReference type="ChEBI" id="CHEBI:28965"/>
        <dbReference type="ChEBI" id="CHEBI:77450"/>
        <dbReference type="EC" id="3.5.1.3"/>
    </reaction>
</comment>
<name>A0A4V2S2U8_9GAMM</name>
<dbReference type="GO" id="GO:0106008">
    <property type="term" value="F:2-oxoglutaramate amidase activity"/>
    <property type="evidence" value="ECO:0007669"/>
    <property type="project" value="TreeGrafter"/>
</dbReference>
<keyword evidence="8" id="KW-1185">Reference proteome</keyword>
<dbReference type="EMBL" id="SLWQ01000002">
    <property type="protein sequence ID" value="TCO41760.1"/>
    <property type="molecule type" value="Genomic_DNA"/>
</dbReference>
<dbReference type="Pfam" id="PF00795">
    <property type="entry name" value="CN_hydrolase"/>
    <property type="match status" value="1"/>
</dbReference>
<evidence type="ECO:0000313" key="8">
    <source>
        <dbReference type="Proteomes" id="UP000294862"/>
    </source>
</evidence>
<dbReference type="PANTHER" id="PTHR47799">
    <property type="entry name" value="OMEGA-AMIDASE YAFV"/>
    <property type="match status" value="1"/>
</dbReference>
<dbReference type="PANTHER" id="PTHR47799:SF1">
    <property type="entry name" value="OMEGA-AMIDASE YAFV"/>
    <property type="match status" value="1"/>
</dbReference>
<dbReference type="SUPFAM" id="SSF56317">
    <property type="entry name" value="Carbon-nitrogen hydrolase"/>
    <property type="match status" value="1"/>
</dbReference>
<gene>
    <name evidence="7" type="ORF">EV148_102111</name>
</gene>
<evidence type="ECO:0000256" key="5">
    <source>
        <dbReference type="ARBA" id="ARBA00072139"/>
    </source>
</evidence>
<evidence type="ECO:0000259" key="6">
    <source>
        <dbReference type="PROSITE" id="PS50263"/>
    </source>
</evidence>
<organism evidence="7 8">
    <name type="scientific">Dokdonella fugitiva</name>
    <dbReference type="NCBI Taxonomy" id="328517"/>
    <lineage>
        <taxon>Bacteria</taxon>
        <taxon>Pseudomonadati</taxon>
        <taxon>Pseudomonadota</taxon>
        <taxon>Gammaproteobacteria</taxon>
        <taxon>Lysobacterales</taxon>
        <taxon>Rhodanobacteraceae</taxon>
        <taxon>Dokdonella</taxon>
    </lineage>
</organism>
<dbReference type="Gene3D" id="3.60.110.10">
    <property type="entry name" value="Carbon-nitrogen hydrolase"/>
    <property type="match status" value="1"/>
</dbReference>
<evidence type="ECO:0000256" key="1">
    <source>
        <dbReference type="ARBA" id="ARBA00010613"/>
    </source>
</evidence>
<accession>A0A4V2S2U8</accession>
<dbReference type="GO" id="GO:0050152">
    <property type="term" value="F:omega-amidase activity"/>
    <property type="evidence" value="ECO:0007669"/>
    <property type="project" value="UniProtKB-EC"/>
</dbReference>